<dbReference type="InterPro" id="IPR036691">
    <property type="entry name" value="Endo/exonu/phosph_ase_sf"/>
</dbReference>
<evidence type="ECO:0000313" key="1">
    <source>
        <dbReference type="Proteomes" id="UP000035642"/>
    </source>
</evidence>
<accession>A0A0K0D4C4</accession>
<keyword evidence="1" id="KW-1185">Reference proteome</keyword>
<dbReference type="Gene3D" id="3.60.10.10">
    <property type="entry name" value="Endonuclease/exonuclease/phosphatase"/>
    <property type="match status" value="1"/>
</dbReference>
<dbReference type="WBParaSite" id="ACAC_0000491901-mRNA-1">
    <property type="protein sequence ID" value="ACAC_0000491901-mRNA-1"/>
    <property type="gene ID" value="ACAC_0000491901"/>
</dbReference>
<dbReference type="STRING" id="6313.A0A0K0D4C4"/>
<reference evidence="2" key="2">
    <citation type="submission" date="2017-02" db="UniProtKB">
        <authorList>
            <consortium name="WormBaseParasite"/>
        </authorList>
    </citation>
    <scope>IDENTIFICATION</scope>
</reference>
<organism evidence="1 2">
    <name type="scientific">Angiostrongylus cantonensis</name>
    <name type="common">Rat lungworm</name>
    <dbReference type="NCBI Taxonomy" id="6313"/>
    <lineage>
        <taxon>Eukaryota</taxon>
        <taxon>Metazoa</taxon>
        <taxon>Ecdysozoa</taxon>
        <taxon>Nematoda</taxon>
        <taxon>Chromadorea</taxon>
        <taxon>Rhabditida</taxon>
        <taxon>Rhabditina</taxon>
        <taxon>Rhabditomorpha</taxon>
        <taxon>Strongyloidea</taxon>
        <taxon>Metastrongylidae</taxon>
        <taxon>Angiostrongylus</taxon>
    </lineage>
</organism>
<reference evidence="1" key="1">
    <citation type="submission" date="2012-09" db="EMBL/GenBank/DDBJ databases">
        <authorList>
            <person name="Martin A.A."/>
        </authorList>
    </citation>
    <scope>NUCLEOTIDE SEQUENCE</scope>
</reference>
<dbReference type="AlphaFoldDB" id="A0A0K0D4C4"/>
<protein>
    <submittedName>
        <fullName evidence="2">Endo/exonuclease/phosphatase domain-containing protein</fullName>
    </submittedName>
</protein>
<sequence length="227" mass="26833">MILMPMHFYRYYYCYICYIYVYKGLITQVWGWYDTYNCSKTRVANIQHKLQRSNSPRSSYVTARHKKNTIINCYSQTDAADEYELNAFYYQLEEVIRNDEAYHKFIVGDFNDRIGKANESEYTIGNYGLGGRNENGNRLTGLLSAARLIHGNAFFPKKESRRWTWEFPNGMTHVEIDHILTNRRWCLLDTSVAPSSCTGSDHRLFRAKIRFSRKLEKNSFHRPRGKV</sequence>
<evidence type="ECO:0000313" key="2">
    <source>
        <dbReference type="WBParaSite" id="ACAC_0000491901-mRNA-1"/>
    </source>
</evidence>
<dbReference type="SUPFAM" id="SSF56219">
    <property type="entry name" value="DNase I-like"/>
    <property type="match status" value="1"/>
</dbReference>
<name>A0A0K0D4C4_ANGCA</name>
<dbReference type="Proteomes" id="UP000035642">
    <property type="component" value="Unassembled WGS sequence"/>
</dbReference>
<proteinExistence type="predicted"/>